<reference evidence="2 3" key="1">
    <citation type="submission" date="2020-08" db="EMBL/GenBank/DDBJ databases">
        <title>Functional genomics of gut bacteria from endangered species of beetles.</title>
        <authorList>
            <person name="Carlos-Shanley C."/>
        </authorList>
    </citation>
    <scope>NUCLEOTIDE SEQUENCE [LARGE SCALE GENOMIC DNA]</scope>
    <source>
        <strain evidence="2 3">S00124</strain>
    </source>
</reference>
<proteinExistence type="predicted"/>
<gene>
    <name evidence="2" type="ORF">HNP33_002017</name>
</gene>
<dbReference type="PANTHER" id="PTHR30383:SF24">
    <property type="entry name" value="THIOESTERASE 1_PROTEASE 1_LYSOPHOSPHOLIPASE L1"/>
    <property type="match status" value="1"/>
</dbReference>
<dbReference type="Gene3D" id="3.40.50.1110">
    <property type="entry name" value="SGNH hydrolase"/>
    <property type="match status" value="1"/>
</dbReference>
<keyword evidence="3" id="KW-1185">Reference proteome</keyword>
<dbReference type="EMBL" id="JACHKZ010000010">
    <property type="protein sequence ID" value="MBB6577949.1"/>
    <property type="molecule type" value="Genomic_DNA"/>
</dbReference>
<dbReference type="CDD" id="cd01822">
    <property type="entry name" value="Lysophospholipase_L1_like"/>
    <property type="match status" value="1"/>
</dbReference>
<evidence type="ECO:0000313" key="2">
    <source>
        <dbReference type="EMBL" id="MBB6577949.1"/>
    </source>
</evidence>
<dbReference type="SUPFAM" id="SSF52266">
    <property type="entry name" value="SGNH hydrolase"/>
    <property type="match status" value="1"/>
</dbReference>
<dbReference type="PANTHER" id="PTHR30383">
    <property type="entry name" value="THIOESTERASE 1/PROTEASE 1/LYSOPHOSPHOLIPASE L1"/>
    <property type="match status" value="1"/>
</dbReference>
<dbReference type="Pfam" id="PF13472">
    <property type="entry name" value="Lipase_GDSL_2"/>
    <property type="match status" value="1"/>
</dbReference>
<organism evidence="2 3">
    <name type="scientific">Comamonas odontotermitis</name>
    <dbReference type="NCBI Taxonomy" id="379895"/>
    <lineage>
        <taxon>Bacteria</taxon>
        <taxon>Pseudomonadati</taxon>
        <taxon>Pseudomonadota</taxon>
        <taxon>Betaproteobacteria</taxon>
        <taxon>Burkholderiales</taxon>
        <taxon>Comamonadaceae</taxon>
        <taxon>Comamonas</taxon>
    </lineage>
</organism>
<dbReference type="Proteomes" id="UP000562492">
    <property type="component" value="Unassembled WGS sequence"/>
</dbReference>
<dbReference type="RefSeq" id="WP_233464467.1">
    <property type="nucleotide sequence ID" value="NZ_JACHKZ010000010.1"/>
</dbReference>
<dbReference type="EC" id="3.1.2.-" evidence="2"/>
<name>A0ABR6RFP0_9BURK</name>
<dbReference type="InterPro" id="IPR051532">
    <property type="entry name" value="Ester_Hydrolysis_Enzymes"/>
</dbReference>
<sequence length="202" mass="21058">MSWAAMGFTVASAQPSAPATILVVGDSISAEYGIARGSGWVALLQSRLAQQKSPAYQVVNASISGDTSSGGRARLAGLLKQHQPKIVVIELGANDALRGLPLASTQANLAAMVDSAQQSGAKVLLLGMQVPPNYGARYTADFAKVFTTLAADKKTGLVPFLLQGVADVPDAGKNFQADRIHPLASAHPTLLANVWPQLQKLM</sequence>
<dbReference type="InterPro" id="IPR036514">
    <property type="entry name" value="SGNH_hydro_sf"/>
</dbReference>
<accession>A0ABR6RFP0</accession>
<feature type="domain" description="SGNH hydrolase-type esterase" evidence="1">
    <location>
        <begin position="23"/>
        <end position="186"/>
    </location>
</feature>
<evidence type="ECO:0000259" key="1">
    <source>
        <dbReference type="Pfam" id="PF13472"/>
    </source>
</evidence>
<comment type="caution">
    <text evidence="2">The sequence shown here is derived from an EMBL/GenBank/DDBJ whole genome shotgun (WGS) entry which is preliminary data.</text>
</comment>
<keyword evidence="2" id="KW-0378">Hydrolase</keyword>
<dbReference type="InterPro" id="IPR013830">
    <property type="entry name" value="SGNH_hydro"/>
</dbReference>
<evidence type="ECO:0000313" key="3">
    <source>
        <dbReference type="Proteomes" id="UP000562492"/>
    </source>
</evidence>
<dbReference type="EC" id="3.1.1.5" evidence="2"/>
<dbReference type="GO" id="GO:0004622">
    <property type="term" value="F:phosphatidylcholine lysophospholipase activity"/>
    <property type="evidence" value="ECO:0007669"/>
    <property type="project" value="UniProtKB-EC"/>
</dbReference>
<protein>
    <submittedName>
        <fullName evidence="2">Acyl-CoA thioesterase-1</fullName>
        <ecNumber evidence="2">3.1.1.5</ecNumber>
        <ecNumber evidence="2">3.1.2.-</ecNumber>
    </submittedName>
</protein>